<dbReference type="Gramene" id="evm.model.05.289">
    <property type="protein sequence ID" value="cds.evm.model.05.289"/>
    <property type="gene ID" value="evm.TU.05.289"/>
</dbReference>
<evidence type="ECO:0000256" key="1">
    <source>
        <dbReference type="SAM" id="MobiDB-lite"/>
    </source>
</evidence>
<proteinExistence type="predicted"/>
<accession>A0A803PPU6</accession>
<dbReference type="EnsemblPlants" id="evm.model.05.289">
    <property type="protein sequence ID" value="cds.evm.model.05.289"/>
    <property type="gene ID" value="evm.TU.05.289"/>
</dbReference>
<reference evidence="2" key="2">
    <citation type="submission" date="2021-03" db="UniProtKB">
        <authorList>
            <consortium name="EnsemblPlants"/>
        </authorList>
    </citation>
    <scope>IDENTIFICATION</scope>
</reference>
<evidence type="ECO:0000313" key="2">
    <source>
        <dbReference type="EnsemblPlants" id="cds.evm.model.05.289"/>
    </source>
</evidence>
<keyword evidence="3" id="KW-1185">Reference proteome</keyword>
<name>A0A803PPU6_CANSA</name>
<evidence type="ECO:0000313" key="3">
    <source>
        <dbReference type="Proteomes" id="UP000596661"/>
    </source>
</evidence>
<sequence>MTRMEAMMTALIKGTLGVQTPPTTDAPERVDSKDLETSGLRKDKGKGIIVETSKKTPSTKQQKKSKTVDEP</sequence>
<protein>
    <submittedName>
        <fullName evidence="2">Uncharacterized protein</fullName>
    </submittedName>
</protein>
<reference evidence="2" key="1">
    <citation type="submission" date="2018-11" db="EMBL/GenBank/DDBJ databases">
        <authorList>
            <person name="Grassa J C."/>
        </authorList>
    </citation>
    <scope>NUCLEOTIDE SEQUENCE [LARGE SCALE GENOMIC DNA]</scope>
</reference>
<organism evidence="2 3">
    <name type="scientific">Cannabis sativa</name>
    <name type="common">Hemp</name>
    <name type="synonym">Marijuana</name>
    <dbReference type="NCBI Taxonomy" id="3483"/>
    <lineage>
        <taxon>Eukaryota</taxon>
        <taxon>Viridiplantae</taxon>
        <taxon>Streptophyta</taxon>
        <taxon>Embryophyta</taxon>
        <taxon>Tracheophyta</taxon>
        <taxon>Spermatophyta</taxon>
        <taxon>Magnoliopsida</taxon>
        <taxon>eudicotyledons</taxon>
        <taxon>Gunneridae</taxon>
        <taxon>Pentapetalae</taxon>
        <taxon>rosids</taxon>
        <taxon>fabids</taxon>
        <taxon>Rosales</taxon>
        <taxon>Cannabaceae</taxon>
        <taxon>Cannabis</taxon>
    </lineage>
</organism>
<feature type="compositionally biased region" description="Basic and acidic residues" evidence="1">
    <location>
        <begin position="26"/>
        <end position="46"/>
    </location>
</feature>
<dbReference type="AlphaFoldDB" id="A0A803PPU6"/>
<dbReference type="EMBL" id="UZAU01000409">
    <property type="status" value="NOT_ANNOTATED_CDS"/>
    <property type="molecule type" value="Genomic_DNA"/>
</dbReference>
<dbReference type="Proteomes" id="UP000596661">
    <property type="component" value="Chromosome 5"/>
</dbReference>
<feature type="region of interest" description="Disordered" evidence="1">
    <location>
        <begin position="1"/>
        <end position="71"/>
    </location>
</feature>